<organism evidence="1 2">
    <name type="scientific">Polymorphospora rubra</name>
    <dbReference type="NCBI Taxonomy" id="338584"/>
    <lineage>
        <taxon>Bacteria</taxon>
        <taxon>Bacillati</taxon>
        <taxon>Actinomycetota</taxon>
        <taxon>Actinomycetes</taxon>
        <taxon>Micromonosporales</taxon>
        <taxon>Micromonosporaceae</taxon>
        <taxon>Polymorphospora</taxon>
    </lineage>
</organism>
<dbReference type="KEGG" id="pry:Prubr_45450"/>
<dbReference type="Proteomes" id="UP000680866">
    <property type="component" value="Chromosome"/>
</dbReference>
<sequence>MSRTAAAFSAGADNGPQAARITIQSDLTFTLTVEGRGLPPSRRDGEPFALTEMFTGLSTGQMPHLQFGINAAYCSAVSVRSWFDGRVYAQEFIDLAPLGPVEDIGATDRSGFEVIFTLDSQWLPADAVIPRSLGTG</sequence>
<dbReference type="InterPro" id="IPR036890">
    <property type="entry name" value="HATPase_C_sf"/>
</dbReference>
<gene>
    <name evidence="1" type="ORF">Prubr_45450</name>
</gene>
<dbReference type="AlphaFoldDB" id="A0A810N4N9"/>
<dbReference type="Gene3D" id="3.30.565.10">
    <property type="entry name" value="Histidine kinase-like ATPase, C-terminal domain"/>
    <property type="match status" value="1"/>
</dbReference>
<proteinExistence type="predicted"/>
<reference evidence="1" key="1">
    <citation type="submission" date="2020-08" db="EMBL/GenBank/DDBJ databases">
        <title>Whole genome shotgun sequence of Polymorphospora rubra NBRC 101157.</title>
        <authorList>
            <person name="Komaki H."/>
            <person name="Tamura T."/>
        </authorList>
    </citation>
    <scope>NUCLEOTIDE SEQUENCE</scope>
    <source>
        <strain evidence="1">NBRC 101157</strain>
    </source>
</reference>
<keyword evidence="2" id="KW-1185">Reference proteome</keyword>
<evidence type="ECO:0000313" key="2">
    <source>
        <dbReference type="Proteomes" id="UP000680866"/>
    </source>
</evidence>
<name>A0A810N4N9_9ACTN</name>
<accession>A0A810N4N9</accession>
<evidence type="ECO:0000313" key="1">
    <source>
        <dbReference type="EMBL" id="BCJ67524.1"/>
    </source>
</evidence>
<protein>
    <submittedName>
        <fullName evidence="1">Uncharacterized protein</fullName>
    </submittedName>
</protein>
<dbReference type="EMBL" id="AP023359">
    <property type="protein sequence ID" value="BCJ67524.1"/>
    <property type="molecule type" value="Genomic_DNA"/>
</dbReference>